<dbReference type="Proteomes" id="UP001163115">
    <property type="component" value="Chromosome"/>
</dbReference>
<dbReference type="PANTHER" id="PTHR43425:SF2">
    <property type="entry name" value="OXYGEN-INSENSITIVE NADPH NITROREDUCTASE"/>
    <property type="match status" value="1"/>
</dbReference>
<evidence type="ECO:0000256" key="4">
    <source>
        <dbReference type="ARBA" id="ARBA00023002"/>
    </source>
</evidence>
<gene>
    <name evidence="7" type="ORF">OW255_18850</name>
</gene>
<evidence type="ECO:0000313" key="8">
    <source>
        <dbReference type="Proteomes" id="UP001163115"/>
    </source>
</evidence>
<dbReference type="RefSeq" id="WP_268116634.1">
    <property type="nucleotide sequence ID" value="NZ_CP113524.1"/>
</dbReference>
<name>A0ABY7AJM4_9FIRM</name>
<evidence type="ECO:0000256" key="3">
    <source>
        <dbReference type="ARBA" id="ARBA00022643"/>
    </source>
</evidence>
<sequence>MNETIRELTERKSVRVYEDRAIEPEKEDLILEAALQAPTAGKMTLYSIIKVTDQEIKDRLAETCDHQPFIAKAPLVLVFVADYQKWYDLFCRHVEEVRHPGLGDLMLSIDDALIAAQNSVVAAQSMGIGSCYIGDIIENYEIHKELLGLPKYAVPAAMVVFGYPTEQQKERIKPARQRRECVVFENTYRRQSPEEFEKELTYSEGEKPDFKAWVNAFCNRKWNSDFSVEMSRSVKAMIEAWEKED</sequence>
<keyword evidence="4 5" id="KW-0560">Oxidoreductase</keyword>
<dbReference type="Pfam" id="PF00881">
    <property type="entry name" value="Nitroreductase"/>
    <property type="match status" value="1"/>
</dbReference>
<organism evidence="7 8">
    <name type="scientific">Lacrimispora xylanolytica</name>
    <dbReference type="NCBI Taxonomy" id="29375"/>
    <lineage>
        <taxon>Bacteria</taxon>
        <taxon>Bacillati</taxon>
        <taxon>Bacillota</taxon>
        <taxon>Clostridia</taxon>
        <taxon>Lachnospirales</taxon>
        <taxon>Lachnospiraceae</taxon>
        <taxon>Lacrimispora</taxon>
    </lineage>
</organism>
<evidence type="ECO:0000313" key="7">
    <source>
        <dbReference type="EMBL" id="WAJ26069.1"/>
    </source>
</evidence>
<keyword evidence="5" id="KW-0521">NADP</keyword>
<protein>
    <submittedName>
        <fullName evidence="7">Nitroreductase family protein</fullName>
    </submittedName>
</protein>
<keyword evidence="8" id="KW-1185">Reference proteome</keyword>
<dbReference type="InterPro" id="IPR000415">
    <property type="entry name" value="Nitroreductase-like"/>
</dbReference>
<proteinExistence type="inferred from homology"/>
<keyword evidence="3 5" id="KW-0288">FMN</keyword>
<reference evidence="7" key="1">
    <citation type="submission" date="2022-11" db="EMBL/GenBank/DDBJ databases">
        <title>Lacrimispora xylanolytica sy1, complete genome.</title>
        <authorList>
            <person name="Choi S."/>
        </authorList>
    </citation>
    <scope>NUCLEOTIDE SEQUENCE</scope>
    <source>
        <strain evidence="7">Sy1</strain>
    </source>
</reference>
<dbReference type="PANTHER" id="PTHR43425">
    <property type="entry name" value="OXYGEN-INSENSITIVE NADPH NITROREDUCTASE"/>
    <property type="match status" value="1"/>
</dbReference>
<evidence type="ECO:0000256" key="2">
    <source>
        <dbReference type="ARBA" id="ARBA00022630"/>
    </source>
</evidence>
<accession>A0ABY7AJM4</accession>
<evidence type="ECO:0000259" key="6">
    <source>
        <dbReference type="Pfam" id="PF00881"/>
    </source>
</evidence>
<dbReference type="InterPro" id="IPR016446">
    <property type="entry name" value="Flavin_OxRdtase_Frp"/>
</dbReference>
<feature type="domain" description="Nitroreductase" evidence="6">
    <location>
        <begin position="9"/>
        <end position="163"/>
    </location>
</feature>
<dbReference type="InterPro" id="IPR029479">
    <property type="entry name" value="Nitroreductase"/>
</dbReference>
<dbReference type="EMBL" id="CP113524">
    <property type="protein sequence ID" value="WAJ26069.1"/>
    <property type="molecule type" value="Genomic_DNA"/>
</dbReference>
<evidence type="ECO:0000256" key="1">
    <source>
        <dbReference type="ARBA" id="ARBA00008366"/>
    </source>
</evidence>
<comment type="similarity">
    <text evidence="1 5">Belongs to the flavin oxidoreductase frp family.</text>
</comment>
<evidence type="ECO:0000256" key="5">
    <source>
        <dbReference type="PIRNR" id="PIRNR005426"/>
    </source>
</evidence>
<dbReference type="Gene3D" id="3.40.109.10">
    <property type="entry name" value="NADH Oxidase"/>
    <property type="match status" value="1"/>
</dbReference>
<dbReference type="SUPFAM" id="SSF55469">
    <property type="entry name" value="FMN-dependent nitroreductase-like"/>
    <property type="match status" value="1"/>
</dbReference>
<keyword evidence="2 5" id="KW-0285">Flavoprotein</keyword>
<dbReference type="PIRSF" id="PIRSF005426">
    <property type="entry name" value="Frp"/>
    <property type="match status" value="1"/>
</dbReference>